<dbReference type="InterPro" id="IPR051047">
    <property type="entry name" value="AccD/PCCB"/>
</dbReference>
<dbReference type="PROSITE" id="PS50980">
    <property type="entry name" value="COA_CT_NTER"/>
    <property type="match status" value="1"/>
</dbReference>
<reference evidence="3 4" key="1">
    <citation type="submission" date="2020-04" db="EMBL/GenBank/DDBJ databases">
        <title>Genomic insights into acetone-butanol-ethanol (ABE) fermentation by sequencing solventogenic clostridia strains.</title>
        <authorList>
            <person name="Brown S."/>
        </authorList>
    </citation>
    <scope>NUCLEOTIDE SEQUENCE [LARGE SCALE GENOMIC DNA]</scope>
    <source>
        <strain evidence="3 4">DJ011</strain>
    </source>
</reference>
<sequence>MDKDFKNTKRLTALERMKSFFDDGTFVEMESLVANKKSGVITGYGTINGRLIYAYSFDYDINGGIVNNINSKKICNIMDMAIKMGAPILQIYDSIGGELSENLNIFRCYGSIINRNVKLSGVVPQISIVCGHCTGLLALAAAMSDFTVMIKDKAFVYLSEPEDIEKNNNEYVSLEMYADSAHCSKLGNAQITASNEKEAIELVKKLFRYLPSNNIELPHKDLSMSLYPYTEIISHKQKYDTNEIVRGLLDKDSLIEINAEMADNIKTLLGSINGTVVGIAASSHLNNKLTIKDLSKITKFIKVCNCFNISFISLINCEGFLENLEQEKDGILLEATKTLAAICQASIPKVALIYGTCYGAIYTILAGKGITFDIVYAWPNSQICITNPEKLIKILYKEDILSSELPIEKERQILKSSINDVTSPYRAAEEGYIDDIILPEEMRQRIFSAIDMLQSKREIKYPKKHNSSLI</sequence>
<dbReference type="AlphaFoldDB" id="A0A923J293"/>
<gene>
    <name evidence="3" type="ORF">HGG79_20065</name>
</gene>
<name>A0A923J293_CLOTT</name>
<evidence type="ECO:0000313" key="4">
    <source>
        <dbReference type="Proteomes" id="UP000563151"/>
    </source>
</evidence>
<dbReference type="PROSITE" id="PS50989">
    <property type="entry name" value="COA_CT_CTER"/>
    <property type="match status" value="1"/>
</dbReference>
<evidence type="ECO:0000259" key="1">
    <source>
        <dbReference type="PROSITE" id="PS50980"/>
    </source>
</evidence>
<dbReference type="InterPro" id="IPR029045">
    <property type="entry name" value="ClpP/crotonase-like_dom_sf"/>
</dbReference>
<dbReference type="InterPro" id="IPR034733">
    <property type="entry name" value="AcCoA_carboxyl_beta"/>
</dbReference>
<dbReference type="InterPro" id="IPR011762">
    <property type="entry name" value="COA_CT_N"/>
</dbReference>
<feature type="domain" description="CoA carboxyltransferase N-terminal" evidence="1">
    <location>
        <begin position="1"/>
        <end position="222"/>
    </location>
</feature>
<dbReference type="RefSeq" id="WP_051593173.1">
    <property type="nucleotide sequence ID" value="NZ_JAAZWO010000045.1"/>
</dbReference>
<dbReference type="SUPFAM" id="SSF52096">
    <property type="entry name" value="ClpP/crotonase"/>
    <property type="match status" value="2"/>
</dbReference>
<dbReference type="PANTHER" id="PTHR43842:SF2">
    <property type="entry name" value="PROPIONYL-COA CARBOXYLASE BETA CHAIN, MITOCHONDRIAL"/>
    <property type="match status" value="1"/>
</dbReference>
<accession>A0A923J293</accession>
<proteinExistence type="predicted"/>
<comment type="caution">
    <text evidence="3">The sequence shown here is derived from an EMBL/GenBank/DDBJ whole genome shotgun (WGS) entry which is preliminary data.</text>
</comment>
<keyword evidence="4" id="KW-1185">Reference proteome</keyword>
<protein>
    <submittedName>
        <fullName evidence="3">Propionyl-CoA carboxylase</fullName>
    </submittedName>
</protein>
<dbReference type="EMBL" id="JAAZWO010000045">
    <property type="protein sequence ID" value="MBC2400031.1"/>
    <property type="molecule type" value="Genomic_DNA"/>
</dbReference>
<evidence type="ECO:0000259" key="2">
    <source>
        <dbReference type="PROSITE" id="PS50989"/>
    </source>
</evidence>
<dbReference type="Gene3D" id="3.90.226.10">
    <property type="entry name" value="2-enoyl-CoA Hydratase, Chain A, domain 1"/>
    <property type="match status" value="2"/>
</dbReference>
<dbReference type="GO" id="GO:0004658">
    <property type="term" value="F:propionyl-CoA carboxylase activity"/>
    <property type="evidence" value="ECO:0007669"/>
    <property type="project" value="TreeGrafter"/>
</dbReference>
<dbReference type="PANTHER" id="PTHR43842">
    <property type="entry name" value="PROPIONYL-COA CARBOXYLASE BETA CHAIN"/>
    <property type="match status" value="1"/>
</dbReference>
<dbReference type="Pfam" id="PF01039">
    <property type="entry name" value="Carboxyl_trans"/>
    <property type="match status" value="1"/>
</dbReference>
<organism evidence="3 4">
    <name type="scientific">Clostridium tetanomorphum</name>
    <dbReference type="NCBI Taxonomy" id="1553"/>
    <lineage>
        <taxon>Bacteria</taxon>
        <taxon>Bacillati</taxon>
        <taxon>Bacillota</taxon>
        <taxon>Clostridia</taxon>
        <taxon>Eubacteriales</taxon>
        <taxon>Clostridiaceae</taxon>
        <taxon>Clostridium</taxon>
    </lineage>
</organism>
<feature type="domain" description="CoA carboxyltransferase C-terminal" evidence="2">
    <location>
        <begin position="221"/>
        <end position="452"/>
    </location>
</feature>
<evidence type="ECO:0000313" key="3">
    <source>
        <dbReference type="EMBL" id="MBC2400031.1"/>
    </source>
</evidence>
<dbReference type="InterPro" id="IPR011763">
    <property type="entry name" value="COA_CT_C"/>
</dbReference>
<dbReference type="Proteomes" id="UP000563151">
    <property type="component" value="Unassembled WGS sequence"/>
</dbReference>